<organism evidence="4 5">
    <name type="scientific">Rhizobium subbaraonis</name>
    <dbReference type="NCBI Taxonomy" id="908946"/>
    <lineage>
        <taxon>Bacteria</taxon>
        <taxon>Pseudomonadati</taxon>
        <taxon>Pseudomonadota</taxon>
        <taxon>Alphaproteobacteria</taxon>
        <taxon>Hyphomicrobiales</taxon>
        <taxon>Rhizobiaceae</taxon>
        <taxon>Rhizobium/Agrobacterium group</taxon>
        <taxon>Rhizobium</taxon>
    </lineage>
</organism>
<feature type="transmembrane region" description="Helical" evidence="1">
    <location>
        <begin position="335"/>
        <end position="356"/>
    </location>
</feature>
<feature type="transmembrane region" description="Helical" evidence="1">
    <location>
        <begin position="239"/>
        <end position="260"/>
    </location>
</feature>
<gene>
    <name evidence="4" type="ORF">SAMN05892877_105104</name>
</gene>
<feature type="domain" description="MgtC/SapB/SrpB/YhiD N-terminal" evidence="2">
    <location>
        <begin position="10"/>
        <end position="135"/>
    </location>
</feature>
<reference evidence="4 5" key="1">
    <citation type="submission" date="2017-08" db="EMBL/GenBank/DDBJ databases">
        <authorList>
            <person name="de Groot N.N."/>
        </authorList>
    </citation>
    <scope>NUCLEOTIDE SEQUENCE [LARGE SCALE GENOMIC DNA]</scope>
    <source>
        <strain evidence="4 5">JC85</strain>
    </source>
</reference>
<dbReference type="PANTHER" id="PTHR39084">
    <property type="entry name" value="MEMBRANE PROTEIN-RELATED"/>
    <property type="match status" value="1"/>
</dbReference>
<feature type="transmembrane region" description="Helical" evidence="1">
    <location>
        <begin position="307"/>
        <end position="328"/>
    </location>
</feature>
<dbReference type="Pfam" id="PF13194">
    <property type="entry name" value="DUF4010"/>
    <property type="match status" value="1"/>
</dbReference>
<evidence type="ECO:0000313" key="4">
    <source>
        <dbReference type="EMBL" id="SOC38386.1"/>
    </source>
</evidence>
<feature type="transmembrane region" description="Helical" evidence="1">
    <location>
        <begin position="368"/>
        <end position="388"/>
    </location>
</feature>
<dbReference type="InterPro" id="IPR049177">
    <property type="entry name" value="MgtC_SapB_SrpB_YhiD_N"/>
</dbReference>
<keyword evidence="1" id="KW-0812">Transmembrane</keyword>
<evidence type="ECO:0000313" key="5">
    <source>
        <dbReference type="Proteomes" id="UP000219167"/>
    </source>
</evidence>
<dbReference type="EMBL" id="OBQD01000005">
    <property type="protein sequence ID" value="SOC38386.1"/>
    <property type="molecule type" value="Genomic_DNA"/>
</dbReference>
<name>A0A285UCS4_9HYPH</name>
<feature type="transmembrane region" description="Helical" evidence="1">
    <location>
        <begin position="62"/>
        <end position="79"/>
    </location>
</feature>
<dbReference type="RefSeq" id="WP_097138262.1">
    <property type="nucleotide sequence ID" value="NZ_OBQD01000005.1"/>
</dbReference>
<keyword evidence="1" id="KW-0472">Membrane</keyword>
<keyword evidence="1" id="KW-1133">Transmembrane helix</keyword>
<feature type="transmembrane region" description="Helical" evidence="1">
    <location>
        <begin position="177"/>
        <end position="196"/>
    </location>
</feature>
<sequence>MDTVDAFQRLGVALAIGLLIGIERGWQEREVRPGGRTAGVRTFTLIGLLGGLAGYLQPSLGTTFSISLLVLVGAIYTLLKWREASEDGDYSITGHIAALVVFALGALAVTGDQAVAAAGGVAAAAMLAARTRLHGFLRRLTWVELRSALVLLAMTLIALPLLPDRTVDPWDALNPHSLWLMTVMIAALSYAGYVAVRVAGPHRGILFAGAAGGLVSSTALTLSFANFAKETPENGGQLAAGAMIAGSLSLGRVLVITALLAPNLGAALAVSLLPALLAMLAAAFWSIRYASNNAQAPALKLKNPFELRVVLQFGALLGLIIWLSKLIIDYAGSAMFYVVAAVSGLMDVDAITLSTARMTANGLSPATALDAILIAACVNMAAKVALAASIDGRGAFPVRLGLATLASIGAGLAGYLLLPQTLLAGTGP</sequence>
<evidence type="ECO:0000256" key="1">
    <source>
        <dbReference type="SAM" id="Phobius"/>
    </source>
</evidence>
<evidence type="ECO:0000259" key="2">
    <source>
        <dbReference type="Pfam" id="PF02308"/>
    </source>
</evidence>
<accession>A0A285UCS4</accession>
<dbReference type="Proteomes" id="UP000219167">
    <property type="component" value="Unassembled WGS sequence"/>
</dbReference>
<dbReference type="Pfam" id="PF02308">
    <property type="entry name" value="MgtC"/>
    <property type="match status" value="1"/>
</dbReference>
<protein>
    <submittedName>
        <fullName evidence="4">Uncharacterized membrane protein</fullName>
    </submittedName>
</protein>
<dbReference type="AlphaFoldDB" id="A0A285UCS4"/>
<feature type="transmembrane region" description="Helical" evidence="1">
    <location>
        <begin position="91"/>
        <end position="109"/>
    </location>
</feature>
<feature type="transmembrane region" description="Helical" evidence="1">
    <location>
        <begin position="115"/>
        <end position="133"/>
    </location>
</feature>
<evidence type="ECO:0000259" key="3">
    <source>
        <dbReference type="Pfam" id="PF13194"/>
    </source>
</evidence>
<keyword evidence="5" id="KW-1185">Reference proteome</keyword>
<feature type="transmembrane region" description="Helical" evidence="1">
    <location>
        <begin position="145"/>
        <end position="162"/>
    </location>
</feature>
<dbReference type="PANTHER" id="PTHR39084:SF1">
    <property type="entry name" value="DUF4010 DOMAIN-CONTAINING PROTEIN"/>
    <property type="match status" value="1"/>
</dbReference>
<feature type="domain" description="DUF4010" evidence="3">
    <location>
        <begin position="183"/>
        <end position="390"/>
    </location>
</feature>
<feature type="transmembrane region" description="Helical" evidence="1">
    <location>
        <begin position="205"/>
        <end position="227"/>
    </location>
</feature>
<proteinExistence type="predicted"/>
<dbReference type="InterPro" id="IPR025105">
    <property type="entry name" value="DUF4010"/>
</dbReference>
<feature type="transmembrane region" description="Helical" evidence="1">
    <location>
        <begin position="400"/>
        <end position="418"/>
    </location>
</feature>
<feature type="transmembrane region" description="Helical" evidence="1">
    <location>
        <begin position="38"/>
        <end position="56"/>
    </location>
</feature>
<feature type="transmembrane region" description="Helical" evidence="1">
    <location>
        <begin position="267"/>
        <end position="287"/>
    </location>
</feature>
<dbReference type="OrthoDB" id="9813718at2"/>